<dbReference type="Pfam" id="PF00300">
    <property type="entry name" value="His_Phos_1"/>
    <property type="match status" value="1"/>
</dbReference>
<evidence type="ECO:0000313" key="1">
    <source>
        <dbReference type="EMBL" id="MEQ7845891.1"/>
    </source>
</evidence>
<dbReference type="PANTHER" id="PTHR48100">
    <property type="entry name" value="BROAD-SPECIFICITY PHOSPHATASE YOR283W-RELATED"/>
    <property type="match status" value="1"/>
</dbReference>
<dbReference type="Gene3D" id="3.40.50.1240">
    <property type="entry name" value="Phosphoglycerate mutase-like"/>
    <property type="match status" value="1"/>
</dbReference>
<evidence type="ECO:0000313" key="2">
    <source>
        <dbReference type="Proteomes" id="UP001482520"/>
    </source>
</evidence>
<dbReference type="PANTHER" id="PTHR48100:SF15">
    <property type="entry name" value="SEDOHEPTULOSE 1,7-BISPHOSPHATASE"/>
    <property type="match status" value="1"/>
</dbReference>
<name>A0ABV1NTR3_9ACTN</name>
<dbReference type="SMART" id="SM00855">
    <property type="entry name" value="PGAM"/>
    <property type="match status" value="1"/>
</dbReference>
<proteinExistence type="predicted"/>
<dbReference type="Proteomes" id="UP001482520">
    <property type="component" value="Unassembled WGS sequence"/>
</dbReference>
<dbReference type="RefSeq" id="WP_228943028.1">
    <property type="nucleotide sequence ID" value="NZ_JBEFCW010000477.1"/>
</dbReference>
<keyword evidence="2" id="KW-1185">Reference proteome</keyword>
<reference evidence="1 2" key="1">
    <citation type="submission" date="2024-02" db="EMBL/GenBank/DDBJ databases">
        <title>Full genome sequence of Nocardioides kribbensis.</title>
        <authorList>
            <person name="Poletto B.L."/>
            <person name="Silva G."/>
            <person name="Galante D."/>
            <person name="Campos K.R."/>
            <person name="Santos M.B.N."/>
            <person name="Sacchi C.T."/>
        </authorList>
    </citation>
    <scope>NUCLEOTIDE SEQUENCE [LARGE SCALE GENOMIC DNA]</scope>
    <source>
        <strain evidence="1 2">O4R</strain>
    </source>
</reference>
<dbReference type="CDD" id="cd07067">
    <property type="entry name" value="HP_PGM_like"/>
    <property type="match status" value="1"/>
</dbReference>
<dbReference type="InterPro" id="IPR013078">
    <property type="entry name" value="His_Pase_superF_clade-1"/>
</dbReference>
<sequence>MGDVWLVRHGETEWSREGRHTSTTDLPLLPEGEEVAAGLAGRLRRDFALVLSSPRLRARRTAELAGWASAEVDDDLREWEYGDYEGVTTPAIREDVPGWTVWTHGCPGGEDASDVSRRLDRVVARARGVDGDVLLFAHGHSLRALAARWLDLPVADGRLLRLDTATVSVLGHERETPVVLRWNA</sequence>
<dbReference type="InterPro" id="IPR029033">
    <property type="entry name" value="His_PPase_superfam"/>
</dbReference>
<accession>A0ABV1NTR3</accession>
<gene>
    <name evidence="1" type="ORF">V6R90_01280</name>
</gene>
<protein>
    <submittedName>
        <fullName evidence="1">Histidine phosphatase family protein</fullName>
    </submittedName>
</protein>
<dbReference type="EMBL" id="JBEGDP010000001">
    <property type="protein sequence ID" value="MEQ7845891.1"/>
    <property type="molecule type" value="Genomic_DNA"/>
</dbReference>
<comment type="caution">
    <text evidence="1">The sequence shown here is derived from an EMBL/GenBank/DDBJ whole genome shotgun (WGS) entry which is preliminary data.</text>
</comment>
<organism evidence="1 2">
    <name type="scientific">Nocardioides kribbensis</name>
    <dbReference type="NCBI Taxonomy" id="305517"/>
    <lineage>
        <taxon>Bacteria</taxon>
        <taxon>Bacillati</taxon>
        <taxon>Actinomycetota</taxon>
        <taxon>Actinomycetes</taxon>
        <taxon>Propionibacteriales</taxon>
        <taxon>Nocardioidaceae</taxon>
        <taxon>Nocardioides</taxon>
    </lineage>
</organism>
<dbReference type="InterPro" id="IPR050275">
    <property type="entry name" value="PGM_Phosphatase"/>
</dbReference>
<dbReference type="PIRSF" id="PIRSF000709">
    <property type="entry name" value="6PFK_2-Ptase"/>
    <property type="match status" value="1"/>
</dbReference>
<dbReference type="SUPFAM" id="SSF53254">
    <property type="entry name" value="Phosphoglycerate mutase-like"/>
    <property type="match status" value="1"/>
</dbReference>